<evidence type="ECO:0000259" key="2">
    <source>
        <dbReference type="SMART" id="SM00829"/>
    </source>
</evidence>
<dbReference type="InterPro" id="IPR011032">
    <property type="entry name" value="GroES-like_sf"/>
</dbReference>
<dbReference type="SUPFAM" id="SSF51735">
    <property type="entry name" value="NAD(P)-binding Rossmann-fold domains"/>
    <property type="match status" value="1"/>
</dbReference>
<gene>
    <name evidence="3" type="ORF">F8566_31360</name>
</gene>
<evidence type="ECO:0000313" key="3">
    <source>
        <dbReference type="EMBL" id="KAB2344429.1"/>
    </source>
</evidence>
<dbReference type="FunFam" id="3.40.50.720:FF:000121">
    <property type="entry name" value="Prostaglandin reductase 2"/>
    <property type="match status" value="1"/>
</dbReference>
<dbReference type="OrthoDB" id="9805663at2"/>
<keyword evidence="1" id="KW-0560">Oxidoreductase</keyword>
<dbReference type="CDD" id="cd05288">
    <property type="entry name" value="PGDH"/>
    <property type="match status" value="1"/>
</dbReference>
<dbReference type="SUPFAM" id="SSF50129">
    <property type="entry name" value="GroES-like"/>
    <property type="match status" value="1"/>
</dbReference>
<dbReference type="PANTHER" id="PTHR43205">
    <property type="entry name" value="PROSTAGLANDIN REDUCTASE"/>
    <property type="match status" value="1"/>
</dbReference>
<dbReference type="Proteomes" id="UP000468735">
    <property type="component" value="Unassembled WGS sequence"/>
</dbReference>
<evidence type="ECO:0000313" key="4">
    <source>
        <dbReference type="Proteomes" id="UP000468735"/>
    </source>
</evidence>
<dbReference type="InterPro" id="IPR013149">
    <property type="entry name" value="ADH-like_C"/>
</dbReference>
<organism evidence="3 4">
    <name type="scientific">Actinomadura rudentiformis</name>
    <dbReference type="NCBI Taxonomy" id="359158"/>
    <lineage>
        <taxon>Bacteria</taxon>
        <taxon>Bacillati</taxon>
        <taxon>Actinomycetota</taxon>
        <taxon>Actinomycetes</taxon>
        <taxon>Streptosporangiales</taxon>
        <taxon>Thermomonosporaceae</taxon>
        <taxon>Actinomadura</taxon>
    </lineage>
</organism>
<dbReference type="InterPro" id="IPR041694">
    <property type="entry name" value="ADH_N_2"/>
</dbReference>
<dbReference type="InterPro" id="IPR036291">
    <property type="entry name" value="NAD(P)-bd_dom_sf"/>
</dbReference>
<comment type="caution">
    <text evidence="3">The sequence shown here is derived from an EMBL/GenBank/DDBJ whole genome shotgun (WGS) entry which is preliminary data.</text>
</comment>
<dbReference type="AlphaFoldDB" id="A0A6H9YMC4"/>
<dbReference type="InterPro" id="IPR045010">
    <property type="entry name" value="MDR_fam"/>
</dbReference>
<dbReference type="SMART" id="SM00829">
    <property type="entry name" value="PKS_ER"/>
    <property type="match status" value="1"/>
</dbReference>
<dbReference type="GO" id="GO:0016628">
    <property type="term" value="F:oxidoreductase activity, acting on the CH-CH group of donors, NAD or NADP as acceptor"/>
    <property type="evidence" value="ECO:0007669"/>
    <property type="project" value="InterPro"/>
</dbReference>
<proteinExistence type="predicted"/>
<dbReference type="Gene3D" id="3.40.50.720">
    <property type="entry name" value="NAD(P)-binding Rossmann-like Domain"/>
    <property type="match status" value="1"/>
</dbReference>
<reference evidence="3 4" key="1">
    <citation type="submission" date="2019-09" db="EMBL/GenBank/DDBJ databases">
        <title>Actinomadura physcomitrii sp. nov., a novel actinomycete isolated from moss [Physcomitrium sphaericum (Ludw) Fuernr].</title>
        <authorList>
            <person name="Zhuang X."/>
            <person name="Liu C."/>
        </authorList>
    </citation>
    <scope>NUCLEOTIDE SEQUENCE [LARGE SCALE GENOMIC DNA]</scope>
    <source>
        <strain evidence="3 4">HMC1</strain>
    </source>
</reference>
<feature type="domain" description="Enoyl reductase (ER)" evidence="2">
    <location>
        <begin position="16"/>
        <end position="332"/>
    </location>
</feature>
<keyword evidence="4" id="KW-1185">Reference proteome</keyword>
<protein>
    <submittedName>
        <fullName evidence="3">NADP-dependent oxidoreductase</fullName>
    </submittedName>
</protein>
<dbReference type="Pfam" id="PF00107">
    <property type="entry name" value="ADH_zinc_N"/>
    <property type="match status" value="1"/>
</dbReference>
<dbReference type="Pfam" id="PF16884">
    <property type="entry name" value="ADH_N_2"/>
    <property type="match status" value="1"/>
</dbReference>
<evidence type="ECO:0000256" key="1">
    <source>
        <dbReference type="ARBA" id="ARBA00023002"/>
    </source>
</evidence>
<dbReference type="Gene3D" id="3.90.180.10">
    <property type="entry name" value="Medium-chain alcohol dehydrogenases, catalytic domain"/>
    <property type="match status" value="1"/>
</dbReference>
<dbReference type="InterPro" id="IPR020843">
    <property type="entry name" value="ER"/>
</dbReference>
<dbReference type="RefSeq" id="WP_151565457.1">
    <property type="nucleotide sequence ID" value="NZ_WBMT01000016.1"/>
</dbReference>
<dbReference type="EMBL" id="WBMT01000016">
    <property type="protein sequence ID" value="KAB2344429.1"/>
    <property type="molecule type" value="Genomic_DNA"/>
</dbReference>
<dbReference type="PANTHER" id="PTHR43205:SF7">
    <property type="entry name" value="PROSTAGLANDIN REDUCTASE 1"/>
    <property type="match status" value="1"/>
</dbReference>
<sequence length="334" mass="35068">MPVTSREVHLVARPEGEPEPSDFALVEATVPDPGPDQILVRNHWISVDPYMRGRMKDVESYIPPFRLDEVMTGGAVGTVVDSNLDGVAAGTTVRHFLGWREHALLDPGSFEIVDTTIAPAQAYLGVLGLTGLTAYAGLKRIAPVAKGEVVFVSGAAGAVGSTAAQLAKCLGAAKVIGSAGGPEKSKRIVEDFGYDAAVDYKAGDVEGQLRAAAPDGIDVYFDNVGGDHLRAALATLRPHGRVALCGAISQYNAAEPVPGPDNLFLAVGKRLTLRGFIAGDHVDLAPEYARLAAVLLRDGRLRSEETVVAGIENAVEAFLGLLRGANTGKMLVRL</sequence>
<accession>A0A6H9YMC4</accession>
<name>A0A6H9YMC4_9ACTN</name>